<dbReference type="EMBL" id="UINC01169262">
    <property type="protein sequence ID" value="SVD72707.1"/>
    <property type="molecule type" value="Genomic_DNA"/>
</dbReference>
<reference evidence="1" key="1">
    <citation type="submission" date="2018-05" db="EMBL/GenBank/DDBJ databases">
        <authorList>
            <person name="Lanie J.A."/>
            <person name="Ng W.-L."/>
            <person name="Kazmierczak K.M."/>
            <person name="Andrzejewski T.M."/>
            <person name="Davidsen T.M."/>
            <person name="Wayne K.J."/>
            <person name="Tettelin H."/>
            <person name="Glass J.I."/>
            <person name="Rusch D."/>
            <person name="Podicherti R."/>
            <person name="Tsui H.-C.T."/>
            <person name="Winkler M.E."/>
        </authorList>
    </citation>
    <scope>NUCLEOTIDE SEQUENCE</scope>
</reference>
<dbReference type="AlphaFoldDB" id="A0A382XNG1"/>
<sequence length="28" mass="3279">TKLIAPLKSPMRTWWHTTRMASPFPRPA</sequence>
<evidence type="ECO:0000313" key="1">
    <source>
        <dbReference type="EMBL" id="SVD72707.1"/>
    </source>
</evidence>
<organism evidence="1">
    <name type="scientific">marine metagenome</name>
    <dbReference type="NCBI Taxonomy" id="408172"/>
    <lineage>
        <taxon>unclassified sequences</taxon>
        <taxon>metagenomes</taxon>
        <taxon>ecological metagenomes</taxon>
    </lineage>
</organism>
<feature type="non-terminal residue" evidence="1">
    <location>
        <position position="28"/>
    </location>
</feature>
<protein>
    <submittedName>
        <fullName evidence="1">Uncharacterized protein</fullName>
    </submittedName>
</protein>
<gene>
    <name evidence="1" type="ORF">METZ01_LOCUS425561</name>
</gene>
<accession>A0A382XNG1</accession>
<proteinExistence type="predicted"/>
<feature type="non-terminal residue" evidence="1">
    <location>
        <position position="1"/>
    </location>
</feature>
<name>A0A382XNG1_9ZZZZ</name>